<comment type="caution">
    <text evidence="3">The sequence shown here is derived from an EMBL/GenBank/DDBJ whole genome shotgun (WGS) entry which is preliminary data.</text>
</comment>
<gene>
    <name evidence="3" type="ORF">N5C72_02955</name>
</gene>
<feature type="domain" description="DUF6708" evidence="2">
    <location>
        <begin position="100"/>
        <end position="270"/>
    </location>
</feature>
<evidence type="ECO:0000313" key="3">
    <source>
        <dbReference type="EMBL" id="MDH1177015.1"/>
    </source>
</evidence>
<dbReference type="InterPro" id="IPR046554">
    <property type="entry name" value="DUF6708"/>
</dbReference>
<dbReference type="EMBL" id="JAOBZK010000002">
    <property type="protein sequence ID" value="MDH1177015.1"/>
    <property type="molecule type" value="Genomic_DNA"/>
</dbReference>
<organism evidence="3 4">
    <name type="scientific">Achromobacter mucicolens</name>
    <dbReference type="NCBI Taxonomy" id="1389922"/>
    <lineage>
        <taxon>Bacteria</taxon>
        <taxon>Pseudomonadati</taxon>
        <taxon>Pseudomonadota</taxon>
        <taxon>Betaproteobacteria</taxon>
        <taxon>Burkholderiales</taxon>
        <taxon>Alcaligenaceae</taxon>
        <taxon>Achromobacter</taxon>
    </lineage>
</organism>
<reference evidence="3 4" key="1">
    <citation type="submission" date="2022-09" db="EMBL/GenBank/DDBJ databases">
        <title>Intensive care unit water sources are persistently colonized with multi-drug resistant bacteria and are the site of extensive horizontal gene transfer of antibiotic resistance genes.</title>
        <authorList>
            <person name="Diorio-Toth L."/>
        </authorList>
    </citation>
    <scope>NUCLEOTIDE SEQUENCE [LARGE SCALE GENOMIC DNA]</scope>
    <source>
        <strain evidence="3 4">GD03967</strain>
    </source>
</reference>
<feature type="transmembrane region" description="Helical" evidence="1">
    <location>
        <begin position="88"/>
        <end position="107"/>
    </location>
</feature>
<dbReference type="RefSeq" id="WP_253854121.1">
    <property type="nucleotide sequence ID" value="NZ_JAMZII010000002.1"/>
</dbReference>
<proteinExistence type="predicted"/>
<protein>
    <recommendedName>
        <fullName evidence="2">DUF6708 domain-containing protein</fullName>
    </recommendedName>
</protein>
<keyword evidence="1" id="KW-1133">Transmembrane helix</keyword>
<sequence>MTGTIKRLPKSFRFGGTPLSERDALSASPEPDGVRRVNANCIELDTYANYAQRGAAASIGMSINIAIATFIVGVLAVGLENMTLERTMMMIALSPALTVMAFVFYLASGAHRSRGAFVRVHRGTRKLYFVYPSRKLLHVLDWDELEAMAGYIPIVSASGYTSRHPLYLIGVDYAMDPPTEICAACGNLGLLDGDRSAKSLWSYLQAFMAHGPEGLPQPAPLPPRLSRKQETLQPYRDWYAGLRGRLVRPYGVLKAPITIPLWIGWLLIIVFPDSVEAFIQYNVPYARFPKEIDQLCGFDDIQPGAIGISGDRFPP</sequence>
<evidence type="ECO:0000313" key="4">
    <source>
        <dbReference type="Proteomes" id="UP001158644"/>
    </source>
</evidence>
<feature type="transmembrane region" description="Helical" evidence="1">
    <location>
        <begin position="252"/>
        <end position="271"/>
    </location>
</feature>
<evidence type="ECO:0000259" key="2">
    <source>
        <dbReference type="Pfam" id="PF20455"/>
    </source>
</evidence>
<dbReference type="AlphaFoldDB" id="A0ABD4YP55"/>
<dbReference type="Proteomes" id="UP001158644">
    <property type="component" value="Unassembled WGS sequence"/>
</dbReference>
<keyword evidence="1" id="KW-0472">Membrane</keyword>
<keyword evidence="1" id="KW-0812">Transmembrane</keyword>
<accession>A0ABD4YP55</accession>
<feature type="transmembrane region" description="Helical" evidence="1">
    <location>
        <begin position="55"/>
        <end position="76"/>
    </location>
</feature>
<dbReference type="Pfam" id="PF20455">
    <property type="entry name" value="DUF6708"/>
    <property type="match status" value="1"/>
</dbReference>
<evidence type="ECO:0000256" key="1">
    <source>
        <dbReference type="SAM" id="Phobius"/>
    </source>
</evidence>
<name>A0ABD4YP55_9BURK</name>